<gene>
    <name evidence="2" type="ORF">AG1IA_05454</name>
</gene>
<accession>L8WUQ1</accession>
<dbReference type="InterPro" id="IPR010530">
    <property type="entry name" value="B12D"/>
</dbReference>
<sequence length="138" mass="14862">MASRFIVSNPALAPLFVAVGAGKGMVGASWFGFHVLKNNQEVLIARGTNPTPWNNVRQDQNTKASRIPPPPCPPGPIRVAGLYSPNAEFWKSRVGMPDPRSAFAATTDAVMKAEMKVQDVALKASAKVHEIKERAVGR</sequence>
<dbReference type="AlphaFoldDB" id="L8WUQ1"/>
<organism evidence="2 3">
    <name type="scientific">Thanatephorus cucumeris (strain AG1-IA)</name>
    <name type="common">Rice sheath blight fungus</name>
    <name type="synonym">Rhizoctonia solani</name>
    <dbReference type="NCBI Taxonomy" id="983506"/>
    <lineage>
        <taxon>Eukaryota</taxon>
        <taxon>Fungi</taxon>
        <taxon>Dikarya</taxon>
        <taxon>Basidiomycota</taxon>
        <taxon>Agaricomycotina</taxon>
        <taxon>Agaricomycetes</taxon>
        <taxon>Cantharellales</taxon>
        <taxon>Ceratobasidiaceae</taxon>
        <taxon>Rhizoctonia</taxon>
        <taxon>Rhizoctonia solani AG-1</taxon>
    </lineage>
</organism>
<dbReference type="Proteomes" id="UP000011668">
    <property type="component" value="Unassembled WGS sequence"/>
</dbReference>
<dbReference type="HOGENOM" id="CLU_172026_0_0_1"/>
<feature type="compositionally biased region" description="Polar residues" evidence="1">
    <location>
        <begin position="48"/>
        <end position="64"/>
    </location>
</feature>
<dbReference type="OMA" id="NPREMFR"/>
<dbReference type="OrthoDB" id="5511684at2759"/>
<dbReference type="EMBL" id="AFRT01001414">
    <property type="protein sequence ID" value="ELU40522.1"/>
    <property type="molecule type" value="Genomic_DNA"/>
</dbReference>
<dbReference type="STRING" id="983506.L8WUQ1"/>
<evidence type="ECO:0000313" key="2">
    <source>
        <dbReference type="EMBL" id="ELU40522.1"/>
    </source>
</evidence>
<protein>
    <submittedName>
        <fullName evidence="2">B12D domain-containing protein</fullName>
    </submittedName>
</protein>
<keyword evidence="3" id="KW-1185">Reference proteome</keyword>
<proteinExistence type="predicted"/>
<reference evidence="2 3" key="1">
    <citation type="journal article" date="2013" name="Nat. Commun.">
        <title>The evolution and pathogenic mechanisms of the rice sheath blight pathogen.</title>
        <authorList>
            <person name="Zheng A."/>
            <person name="Lin R."/>
            <person name="Xu L."/>
            <person name="Qin P."/>
            <person name="Tang C."/>
            <person name="Ai P."/>
            <person name="Zhang D."/>
            <person name="Liu Y."/>
            <person name="Sun Z."/>
            <person name="Feng H."/>
            <person name="Wang Y."/>
            <person name="Chen Y."/>
            <person name="Liang X."/>
            <person name="Fu R."/>
            <person name="Li Q."/>
            <person name="Zhang J."/>
            <person name="Yu X."/>
            <person name="Xie Z."/>
            <person name="Ding L."/>
            <person name="Guan P."/>
            <person name="Tang J."/>
            <person name="Liang Y."/>
            <person name="Wang S."/>
            <person name="Deng Q."/>
            <person name="Li S."/>
            <person name="Zhu J."/>
            <person name="Wang L."/>
            <person name="Liu H."/>
            <person name="Li P."/>
        </authorList>
    </citation>
    <scope>NUCLEOTIDE SEQUENCE [LARGE SCALE GENOMIC DNA]</scope>
    <source>
        <strain evidence="3">AG-1 IA</strain>
    </source>
</reference>
<dbReference type="Pfam" id="PF06522">
    <property type="entry name" value="B12D"/>
    <property type="match status" value="1"/>
</dbReference>
<name>L8WUQ1_THACA</name>
<evidence type="ECO:0000313" key="3">
    <source>
        <dbReference type="Proteomes" id="UP000011668"/>
    </source>
</evidence>
<comment type="caution">
    <text evidence="2">The sequence shown here is derived from an EMBL/GenBank/DDBJ whole genome shotgun (WGS) entry which is preliminary data.</text>
</comment>
<feature type="region of interest" description="Disordered" evidence="1">
    <location>
        <begin position="47"/>
        <end position="73"/>
    </location>
</feature>
<evidence type="ECO:0000256" key="1">
    <source>
        <dbReference type="SAM" id="MobiDB-lite"/>
    </source>
</evidence>